<evidence type="ECO:0000256" key="5">
    <source>
        <dbReference type="ARBA" id="ARBA00035014"/>
    </source>
</evidence>
<evidence type="ECO:0000256" key="2">
    <source>
        <dbReference type="ARBA" id="ARBA00023027"/>
    </source>
</evidence>
<evidence type="ECO:0000256" key="7">
    <source>
        <dbReference type="ARBA" id="ARBA00047575"/>
    </source>
</evidence>
<dbReference type="SUPFAM" id="SSF52467">
    <property type="entry name" value="DHS-like NAD/FAD-binding domain"/>
    <property type="match status" value="1"/>
</dbReference>
<dbReference type="GO" id="GO:0051607">
    <property type="term" value="P:defense response to virus"/>
    <property type="evidence" value="ECO:0007669"/>
    <property type="project" value="UniProtKB-KW"/>
</dbReference>
<dbReference type="EC" id="3.2.2.5" evidence="4"/>
<dbReference type="Proteomes" id="UP000271925">
    <property type="component" value="Unassembled WGS sequence"/>
</dbReference>
<proteinExistence type="inferred from homology"/>
<dbReference type="EMBL" id="RQJO01000015">
    <property type="protein sequence ID" value="RRA98616.1"/>
    <property type="molecule type" value="Genomic_DNA"/>
</dbReference>
<dbReference type="Pfam" id="PF13289">
    <property type="entry name" value="SIR2_2"/>
    <property type="match status" value="1"/>
</dbReference>
<feature type="domain" description="Deacetylase sirtuin-type" evidence="9">
    <location>
        <begin position="1"/>
        <end position="261"/>
    </location>
</feature>
<dbReference type="InterPro" id="IPR026590">
    <property type="entry name" value="Ssirtuin_cat_dom"/>
</dbReference>
<keyword evidence="1" id="KW-0378">Hydrolase</keyword>
<organism evidence="10 11">
    <name type="scientific">Larkinella rosea</name>
    <dbReference type="NCBI Taxonomy" id="2025312"/>
    <lineage>
        <taxon>Bacteria</taxon>
        <taxon>Pseudomonadati</taxon>
        <taxon>Bacteroidota</taxon>
        <taxon>Cytophagia</taxon>
        <taxon>Cytophagales</taxon>
        <taxon>Spirosomataceae</taxon>
        <taxon>Larkinella</taxon>
    </lineage>
</organism>
<evidence type="ECO:0000256" key="3">
    <source>
        <dbReference type="ARBA" id="ARBA00023118"/>
    </source>
</evidence>
<sequence length="480" mass="54571">MTQEQESFIRDYLKLIINGEAAIFAGAGLSVGVGYVDWRGLLRDIATDIGLEIDKETDLISLAQFHVNEKGGRGKLNRKIIEEFTEETEVSENHRILARLPIRTFWTTNYDSLIEDALEETSKRVDVKHTVDQLPDTTYKRDAVVYKMHGDAKHPSKATITKDDYEKYHKNNEGFITTLSSDLVSKTFLFLGFSFTDPNLDYVLSRVRLVLGENARPHYCIIRRVSRKDYPTDADFDYSKRRQQLLISDLRRFQIEAIMIEDYSEITNLLREIQNRFKRNTIFISGSAADYAPHSEDDSLDFIHSLSKKLVQEKYSVVNGFGLGVGDAIINGALEAIYSSPKKLNEEQLIMRPFPQKKTGIKELGELWQEYRERMISFAGIAVFIFGNKINKETGKFESLATGVKKEFDIAIKQGVIPIPIGITGSMAAELWVEVEREFGQYYAGFENVKSSFLALNAPGKSLKQCIPLIVSIIDTINKK</sequence>
<comment type="similarity">
    <text evidence="5">Belongs to the soluble Thoeris ThsA family.</text>
</comment>
<keyword evidence="11" id="KW-1185">Reference proteome</keyword>
<evidence type="ECO:0000313" key="11">
    <source>
        <dbReference type="Proteomes" id="UP000271925"/>
    </source>
</evidence>
<dbReference type="Pfam" id="PF18185">
    <property type="entry name" value="STALD"/>
    <property type="match status" value="1"/>
</dbReference>
<comment type="caution">
    <text evidence="10">The sequence shown here is derived from an EMBL/GenBank/DDBJ whole genome shotgun (WGS) entry which is preliminary data.</text>
</comment>
<dbReference type="OrthoDB" id="1688888at2"/>
<dbReference type="AlphaFoldDB" id="A0A3P1BBW1"/>
<protein>
    <recommendedName>
        <fullName evidence="6">NAD(+) hydrolase ThsA</fullName>
        <ecNumber evidence="4">3.2.2.5</ecNumber>
    </recommendedName>
</protein>
<accession>A0A3P1BBW1</accession>
<name>A0A3P1BBW1_9BACT</name>
<dbReference type="InterPro" id="IPR041486">
    <property type="entry name" value="ThsA_STALD"/>
</dbReference>
<evidence type="ECO:0000256" key="4">
    <source>
        <dbReference type="ARBA" id="ARBA00034327"/>
    </source>
</evidence>
<dbReference type="GO" id="GO:0003953">
    <property type="term" value="F:NAD+ nucleosidase activity"/>
    <property type="evidence" value="ECO:0007669"/>
    <property type="project" value="UniProtKB-EC"/>
</dbReference>
<keyword evidence="2" id="KW-0520">NAD</keyword>
<dbReference type="CDD" id="cd01406">
    <property type="entry name" value="SIR2-like"/>
    <property type="match status" value="1"/>
</dbReference>
<dbReference type="PROSITE" id="PS50305">
    <property type="entry name" value="SIRTUIN"/>
    <property type="match status" value="1"/>
</dbReference>
<evidence type="ECO:0000256" key="1">
    <source>
        <dbReference type="ARBA" id="ARBA00022801"/>
    </source>
</evidence>
<evidence type="ECO:0000313" key="10">
    <source>
        <dbReference type="EMBL" id="RRA98616.1"/>
    </source>
</evidence>
<comment type="caution">
    <text evidence="8">Lacks conserved residue(s) required for the propagation of feature annotation.</text>
</comment>
<reference evidence="10 11" key="1">
    <citation type="submission" date="2018-11" db="EMBL/GenBank/DDBJ databases">
        <authorList>
            <person name="Zhou Z."/>
            <person name="Wang G."/>
        </authorList>
    </citation>
    <scope>NUCLEOTIDE SEQUENCE [LARGE SCALE GENOMIC DNA]</scope>
    <source>
        <strain evidence="10 11">KCTC52004</strain>
    </source>
</reference>
<evidence type="ECO:0000256" key="8">
    <source>
        <dbReference type="PROSITE-ProRule" id="PRU00236"/>
    </source>
</evidence>
<dbReference type="RefSeq" id="WP_124878440.1">
    <property type="nucleotide sequence ID" value="NZ_RQJO01000015.1"/>
</dbReference>
<dbReference type="InterPro" id="IPR029035">
    <property type="entry name" value="DHS-like_NAD/FAD-binding_dom"/>
</dbReference>
<evidence type="ECO:0000256" key="6">
    <source>
        <dbReference type="ARBA" id="ARBA00035033"/>
    </source>
</evidence>
<gene>
    <name evidence="10" type="ORF">EHT25_26795</name>
</gene>
<keyword evidence="3" id="KW-0051">Antiviral defense</keyword>
<comment type="catalytic activity">
    <reaction evidence="7">
        <text>NAD(+) + H2O = ADP-D-ribose + nicotinamide + H(+)</text>
        <dbReference type="Rhea" id="RHEA:16301"/>
        <dbReference type="ChEBI" id="CHEBI:15377"/>
        <dbReference type="ChEBI" id="CHEBI:15378"/>
        <dbReference type="ChEBI" id="CHEBI:17154"/>
        <dbReference type="ChEBI" id="CHEBI:57540"/>
        <dbReference type="ChEBI" id="CHEBI:57967"/>
        <dbReference type="EC" id="3.2.2.5"/>
    </reaction>
    <physiologicalReaction direction="left-to-right" evidence="7">
        <dbReference type="Rhea" id="RHEA:16302"/>
    </physiologicalReaction>
</comment>
<evidence type="ECO:0000259" key="9">
    <source>
        <dbReference type="PROSITE" id="PS50305"/>
    </source>
</evidence>